<gene>
    <name evidence="4" type="primary">LOC107108133</name>
</gene>
<proteinExistence type="inferred from homology"/>
<dbReference type="Proteomes" id="UP000694871">
    <property type="component" value="Unplaced"/>
</dbReference>
<dbReference type="InterPro" id="IPR042178">
    <property type="entry name" value="Serpin_sf_1"/>
</dbReference>
<feature type="domain" description="Serpin" evidence="2">
    <location>
        <begin position="17"/>
        <end position="409"/>
    </location>
</feature>
<dbReference type="Pfam" id="PF00079">
    <property type="entry name" value="Serpin"/>
    <property type="match status" value="1"/>
</dbReference>
<keyword evidence="3" id="KW-1185">Reference proteome</keyword>
<name>A0ABM1JRD2_GEKJA</name>
<comment type="similarity">
    <text evidence="1">Belongs to the serpin family.</text>
</comment>
<protein>
    <submittedName>
        <fullName evidence="4">Leukocyte elastase inhibitor-like</fullName>
    </submittedName>
</protein>
<dbReference type="InterPro" id="IPR023795">
    <property type="entry name" value="Serpin_CS"/>
</dbReference>
<dbReference type="PANTHER" id="PTHR11461">
    <property type="entry name" value="SERINE PROTEASE INHIBITOR, SERPIN"/>
    <property type="match status" value="1"/>
</dbReference>
<evidence type="ECO:0000313" key="3">
    <source>
        <dbReference type="Proteomes" id="UP000694871"/>
    </source>
</evidence>
<dbReference type="PROSITE" id="PS00284">
    <property type="entry name" value="SERPIN"/>
    <property type="match status" value="1"/>
</dbReference>
<dbReference type="PANTHER" id="PTHR11461:SF199">
    <property type="entry name" value="SERPIN B11"/>
    <property type="match status" value="1"/>
</dbReference>
<dbReference type="Gene3D" id="2.30.39.10">
    <property type="entry name" value="Alpha-1-antitrypsin, domain 1"/>
    <property type="match status" value="1"/>
</dbReference>
<accession>A0ABM1JRD2</accession>
<organism evidence="3 4">
    <name type="scientific">Gekko japonicus</name>
    <name type="common">Schlegel's Japanese gecko</name>
    <dbReference type="NCBI Taxonomy" id="146911"/>
    <lineage>
        <taxon>Eukaryota</taxon>
        <taxon>Metazoa</taxon>
        <taxon>Chordata</taxon>
        <taxon>Craniata</taxon>
        <taxon>Vertebrata</taxon>
        <taxon>Euteleostomi</taxon>
        <taxon>Lepidosauria</taxon>
        <taxon>Squamata</taxon>
        <taxon>Bifurcata</taxon>
        <taxon>Gekkota</taxon>
        <taxon>Gekkonidae</taxon>
        <taxon>Gekkoninae</taxon>
        <taxon>Gekko</taxon>
    </lineage>
</organism>
<evidence type="ECO:0000259" key="2">
    <source>
        <dbReference type="SMART" id="SM00093"/>
    </source>
</evidence>
<dbReference type="RefSeq" id="XP_015264019.1">
    <property type="nucleotide sequence ID" value="XM_015408533.1"/>
</dbReference>
<sequence length="409" mass="45637">MDFAQDSVSKAIMAFGLDLYREMIRSDMPQNIFYSPLSISCALSMVFLGAKGKTKAQMGQVLHFDKTVEGRRTASSERRLPAVTSGLQRENDPPCPMDGGINLQFKNLLSQLNNLGDGYLLSLANNLFAQRGYEFFQQYLMDAKDIYGATLQTVDFYGSLEDARQTINAVIDKQTQGKIKELFAPGVLEPESVLVLANATYFKATWQHQFDPKLTTEREFMLNENESKPVPMMYQKGKFKLGHAAGLNAQILCLPYSSEVLSMMILLPNDIGGLKQVEQAMSSENLARWTASENMEEHHVEVCLPRFKLEKGFDLKLALERLGMVDAFSRTANLSGMSPSNQLYLSEVIHKAYVEVNEVGTEAAAATGAVVSNRSSVHYEQFVADHPFLFCIQHNPTNTMVFLGKFCSP</sequence>
<dbReference type="InterPro" id="IPR042185">
    <property type="entry name" value="Serpin_sf_2"/>
</dbReference>
<dbReference type="SMART" id="SM00093">
    <property type="entry name" value="SERPIN"/>
    <property type="match status" value="1"/>
</dbReference>
<reference evidence="4" key="1">
    <citation type="submission" date="2025-08" db="UniProtKB">
        <authorList>
            <consortium name="RefSeq"/>
        </authorList>
    </citation>
    <scope>IDENTIFICATION</scope>
</reference>
<dbReference type="InterPro" id="IPR036186">
    <property type="entry name" value="Serpin_sf"/>
</dbReference>
<dbReference type="InterPro" id="IPR023796">
    <property type="entry name" value="Serpin_dom"/>
</dbReference>
<dbReference type="InterPro" id="IPR000215">
    <property type="entry name" value="Serpin_fam"/>
</dbReference>
<evidence type="ECO:0000256" key="1">
    <source>
        <dbReference type="RuleBase" id="RU000411"/>
    </source>
</evidence>
<dbReference type="SUPFAM" id="SSF56574">
    <property type="entry name" value="Serpins"/>
    <property type="match status" value="1"/>
</dbReference>
<evidence type="ECO:0000313" key="4">
    <source>
        <dbReference type="RefSeq" id="XP_015264019.1"/>
    </source>
</evidence>
<dbReference type="Gene3D" id="3.30.497.10">
    <property type="entry name" value="Antithrombin, subunit I, domain 2"/>
    <property type="match status" value="1"/>
</dbReference>
<dbReference type="GeneID" id="107108133"/>
<dbReference type="CDD" id="cd19956">
    <property type="entry name" value="serpinB"/>
    <property type="match status" value="1"/>
</dbReference>